<dbReference type="OrthoDB" id="14252at2759"/>
<evidence type="ECO:0000313" key="6">
    <source>
        <dbReference type="Proteomes" id="UP000297245"/>
    </source>
</evidence>
<evidence type="ECO:0008006" key="7">
    <source>
        <dbReference type="Google" id="ProtNLM"/>
    </source>
</evidence>
<dbReference type="AlphaFoldDB" id="A0A4V4HD46"/>
<accession>A0A4V4HD46</accession>
<dbReference type="InterPro" id="IPR023395">
    <property type="entry name" value="MCP_dom_sf"/>
</dbReference>
<keyword evidence="3" id="KW-1133">Transmembrane helix</keyword>
<comment type="subcellular location">
    <subcellularLocation>
        <location evidence="1">Membrane</location>
        <topology evidence="1">Multi-pass membrane protein</topology>
    </subcellularLocation>
</comment>
<evidence type="ECO:0000256" key="1">
    <source>
        <dbReference type="ARBA" id="ARBA00004141"/>
    </source>
</evidence>
<gene>
    <name evidence="5" type="ORF">K435DRAFT_379046</name>
</gene>
<keyword evidence="2" id="KW-0812">Transmembrane</keyword>
<evidence type="ECO:0000256" key="2">
    <source>
        <dbReference type="ARBA" id="ARBA00022692"/>
    </source>
</evidence>
<organism evidence="5 6">
    <name type="scientific">Dendrothele bispora (strain CBS 962.96)</name>
    <dbReference type="NCBI Taxonomy" id="1314807"/>
    <lineage>
        <taxon>Eukaryota</taxon>
        <taxon>Fungi</taxon>
        <taxon>Dikarya</taxon>
        <taxon>Basidiomycota</taxon>
        <taxon>Agaricomycotina</taxon>
        <taxon>Agaricomycetes</taxon>
        <taxon>Agaricomycetidae</taxon>
        <taxon>Agaricales</taxon>
        <taxon>Agaricales incertae sedis</taxon>
        <taxon>Dendrothele</taxon>
    </lineage>
</organism>
<sequence length="54" mass="6365">MKTPELFAHPVKVRFQNPQFQDKYRSTFHALTTIVREERFIGLFRGITSPLVCI</sequence>
<evidence type="ECO:0000256" key="4">
    <source>
        <dbReference type="ARBA" id="ARBA00023136"/>
    </source>
</evidence>
<keyword evidence="6" id="KW-1185">Reference proteome</keyword>
<protein>
    <recommendedName>
        <fullName evidence="7">Mitochondrial carrier</fullName>
    </recommendedName>
</protein>
<evidence type="ECO:0000313" key="5">
    <source>
        <dbReference type="EMBL" id="THU85795.1"/>
    </source>
</evidence>
<name>A0A4V4HD46_DENBC</name>
<dbReference type="EMBL" id="ML179529">
    <property type="protein sequence ID" value="THU85795.1"/>
    <property type="molecule type" value="Genomic_DNA"/>
</dbReference>
<keyword evidence="4" id="KW-0472">Membrane</keyword>
<dbReference type="Pfam" id="PF00153">
    <property type="entry name" value="Mito_carr"/>
    <property type="match status" value="1"/>
</dbReference>
<proteinExistence type="predicted"/>
<dbReference type="InterPro" id="IPR018108">
    <property type="entry name" value="MCP_transmembrane"/>
</dbReference>
<dbReference type="Proteomes" id="UP000297245">
    <property type="component" value="Unassembled WGS sequence"/>
</dbReference>
<dbReference type="Gene3D" id="1.50.40.10">
    <property type="entry name" value="Mitochondrial carrier domain"/>
    <property type="match status" value="1"/>
</dbReference>
<evidence type="ECO:0000256" key="3">
    <source>
        <dbReference type="ARBA" id="ARBA00022989"/>
    </source>
</evidence>
<dbReference type="SUPFAM" id="SSF103506">
    <property type="entry name" value="Mitochondrial carrier"/>
    <property type="match status" value="1"/>
</dbReference>
<reference evidence="5 6" key="1">
    <citation type="journal article" date="2019" name="Nat. Ecol. Evol.">
        <title>Megaphylogeny resolves global patterns of mushroom evolution.</title>
        <authorList>
            <person name="Varga T."/>
            <person name="Krizsan K."/>
            <person name="Foldi C."/>
            <person name="Dima B."/>
            <person name="Sanchez-Garcia M."/>
            <person name="Sanchez-Ramirez S."/>
            <person name="Szollosi G.J."/>
            <person name="Szarkandi J.G."/>
            <person name="Papp V."/>
            <person name="Albert L."/>
            <person name="Andreopoulos W."/>
            <person name="Angelini C."/>
            <person name="Antonin V."/>
            <person name="Barry K.W."/>
            <person name="Bougher N.L."/>
            <person name="Buchanan P."/>
            <person name="Buyck B."/>
            <person name="Bense V."/>
            <person name="Catcheside P."/>
            <person name="Chovatia M."/>
            <person name="Cooper J."/>
            <person name="Damon W."/>
            <person name="Desjardin D."/>
            <person name="Finy P."/>
            <person name="Geml J."/>
            <person name="Haridas S."/>
            <person name="Hughes K."/>
            <person name="Justo A."/>
            <person name="Karasinski D."/>
            <person name="Kautmanova I."/>
            <person name="Kiss B."/>
            <person name="Kocsube S."/>
            <person name="Kotiranta H."/>
            <person name="LaButti K.M."/>
            <person name="Lechner B.E."/>
            <person name="Liimatainen K."/>
            <person name="Lipzen A."/>
            <person name="Lukacs Z."/>
            <person name="Mihaltcheva S."/>
            <person name="Morgado L.N."/>
            <person name="Niskanen T."/>
            <person name="Noordeloos M.E."/>
            <person name="Ohm R.A."/>
            <person name="Ortiz-Santana B."/>
            <person name="Ovrebo C."/>
            <person name="Racz N."/>
            <person name="Riley R."/>
            <person name="Savchenko A."/>
            <person name="Shiryaev A."/>
            <person name="Soop K."/>
            <person name="Spirin V."/>
            <person name="Szebenyi C."/>
            <person name="Tomsovsky M."/>
            <person name="Tulloss R.E."/>
            <person name="Uehling J."/>
            <person name="Grigoriev I.V."/>
            <person name="Vagvolgyi C."/>
            <person name="Papp T."/>
            <person name="Martin F.M."/>
            <person name="Miettinen O."/>
            <person name="Hibbett D.S."/>
            <person name="Nagy L.G."/>
        </authorList>
    </citation>
    <scope>NUCLEOTIDE SEQUENCE [LARGE SCALE GENOMIC DNA]</scope>
    <source>
        <strain evidence="5 6">CBS 962.96</strain>
    </source>
</reference>
<dbReference type="GO" id="GO:0016020">
    <property type="term" value="C:membrane"/>
    <property type="evidence" value="ECO:0007669"/>
    <property type="project" value="UniProtKB-SubCell"/>
</dbReference>